<dbReference type="EMBL" id="HBUE01355042">
    <property type="protein sequence ID" value="CAG6605113.1"/>
    <property type="molecule type" value="Transcribed_RNA"/>
</dbReference>
<organism evidence="1">
    <name type="scientific">Culex pipiens</name>
    <name type="common">House mosquito</name>
    <dbReference type="NCBI Taxonomy" id="7175"/>
    <lineage>
        <taxon>Eukaryota</taxon>
        <taxon>Metazoa</taxon>
        <taxon>Ecdysozoa</taxon>
        <taxon>Arthropoda</taxon>
        <taxon>Hexapoda</taxon>
        <taxon>Insecta</taxon>
        <taxon>Pterygota</taxon>
        <taxon>Neoptera</taxon>
        <taxon>Endopterygota</taxon>
        <taxon>Diptera</taxon>
        <taxon>Nematocera</taxon>
        <taxon>Culicoidea</taxon>
        <taxon>Culicidae</taxon>
        <taxon>Culicinae</taxon>
        <taxon>Culicini</taxon>
        <taxon>Culex</taxon>
        <taxon>Culex</taxon>
    </lineage>
</organism>
<accession>A0A8D8IG72</accession>
<reference evidence="1" key="1">
    <citation type="submission" date="2021-05" db="EMBL/GenBank/DDBJ databases">
        <authorList>
            <person name="Alioto T."/>
            <person name="Alioto T."/>
            <person name="Gomez Garrido J."/>
        </authorList>
    </citation>
    <scope>NUCLEOTIDE SEQUENCE</scope>
</reference>
<sequence>MAGTTVQQLGTVFDGHDTDNVLVRSLVIPDIFSGRSTESSHHIFPNHVNYLPIRRKQRRMVDHATSGNPPNPQPVTRHLFRVRFQRLSTRTLPVHYRTLFRDGRTTFYAHCTRRFDVCGSRYLAGF</sequence>
<protein>
    <submittedName>
        <fullName evidence="1">(northern house mosquito) hypothetical protein</fullName>
    </submittedName>
</protein>
<evidence type="ECO:0000313" key="1">
    <source>
        <dbReference type="EMBL" id="CAG6552778.1"/>
    </source>
</evidence>
<name>A0A8D8IG72_CULPI</name>
<proteinExistence type="predicted"/>
<dbReference type="EMBL" id="HBUE01247854">
    <property type="protein sequence ID" value="CAG6552778.1"/>
    <property type="molecule type" value="Transcribed_RNA"/>
</dbReference>
<dbReference type="AlphaFoldDB" id="A0A8D8IG72"/>